<evidence type="ECO:0000256" key="2">
    <source>
        <dbReference type="ARBA" id="ARBA00022491"/>
    </source>
</evidence>
<dbReference type="GO" id="GO:0003735">
    <property type="term" value="F:structural constituent of ribosome"/>
    <property type="evidence" value="ECO:0007669"/>
    <property type="project" value="InterPro"/>
</dbReference>
<dbReference type="NCBIfam" id="TIGR01169">
    <property type="entry name" value="rplA_bact"/>
    <property type="match status" value="1"/>
</dbReference>
<dbReference type="GO" id="GO:0015934">
    <property type="term" value="C:large ribosomal subunit"/>
    <property type="evidence" value="ECO:0007669"/>
    <property type="project" value="InterPro"/>
</dbReference>
<proteinExistence type="inferred from homology"/>
<dbReference type="PANTHER" id="PTHR36427:SF3">
    <property type="entry name" value="LARGE RIBOSOMAL SUBUNIT PROTEIN UL1M"/>
    <property type="match status" value="1"/>
</dbReference>
<dbReference type="GO" id="GO:0006412">
    <property type="term" value="P:translation"/>
    <property type="evidence" value="ECO:0007669"/>
    <property type="project" value="UniProtKB-UniRule"/>
</dbReference>
<dbReference type="SUPFAM" id="SSF56808">
    <property type="entry name" value="Ribosomal protein L1"/>
    <property type="match status" value="1"/>
</dbReference>
<dbReference type="EMBL" id="LIZS01000003">
    <property type="protein sequence ID" value="KPJ54401.1"/>
    <property type="molecule type" value="Genomic_DNA"/>
</dbReference>
<dbReference type="Proteomes" id="UP000052008">
    <property type="component" value="Unassembled WGS sequence"/>
</dbReference>
<comment type="function">
    <text evidence="9">Protein L1 is also a translational repressor protein, it controls the translation of the L11 operon by binding to its mRNA.</text>
</comment>
<evidence type="ECO:0000256" key="3">
    <source>
        <dbReference type="ARBA" id="ARBA00022730"/>
    </source>
</evidence>
<evidence type="ECO:0000256" key="10">
    <source>
        <dbReference type="RuleBase" id="RU000659"/>
    </source>
</evidence>
<keyword evidence="6 9" id="KW-0689">Ribosomal protein</keyword>
<dbReference type="InterPro" id="IPR023674">
    <property type="entry name" value="Ribosomal_uL1-like"/>
</dbReference>
<evidence type="ECO:0000256" key="1">
    <source>
        <dbReference type="ARBA" id="ARBA00010531"/>
    </source>
</evidence>
<comment type="function">
    <text evidence="9">Binds directly to 23S rRNA. The L1 stalk is quite mobile in the ribosome, and is involved in E site tRNA release.</text>
</comment>
<evidence type="ECO:0000256" key="4">
    <source>
        <dbReference type="ARBA" id="ARBA00022845"/>
    </source>
</evidence>
<keyword evidence="3 9" id="KW-0699">rRNA-binding</keyword>
<keyword evidence="9" id="KW-0820">tRNA-binding</keyword>
<dbReference type="PIRSF" id="PIRSF002155">
    <property type="entry name" value="Ribosomal_L1"/>
    <property type="match status" value="1"/>
</dbReference>
<keyword evidence="5 9" id="KW-0694">RNA-binding</keyword>
<comment type="similarity">
    <text evidence="1 9 10">Belongs to the universal ribosomal protein uL1 family.</text>
</comment>
<sequence length="235" mass="25706">MEVKRGKRFREACTQLESGQLYPLRDALDLVKRMASVHFDETVEIAVSLGIDTKRSDQMIRGAIVLPNGTGRAVRVLVLTKGQKEEEAREAGADYVGHQEFIEKIQGGWTDIDAVVATPDVMSDVGKLGRILGPRGLMPNPKTGSVTFDVAKAVKDLRRGRIEYRADKGGIVHAPLGKVSFGTDQLVENAHTFLGEVIRSKPAAAKGQYLRRIHVSSTMGPSVRVDVQEVLGSFR</sequence>
<dbReference type="PATRIC" id="fig|1703770.3.peg.112"/>
<evidence type="ECO:0000256" key="9">
    <source>
        <dbReference type="HAMAP-Rule" id="MF_01318"/>
    </source>
</evidence>
<dbReference type="InterPro" id="IPR002143">
    <property type="entry name" value="Ribosomal_uL1"/>
</dbReference>
<dbReference type="CDD" id="cd00403">
    <property type="entry name" value="Ribosomal_L1"/>
    <property type="match status" value="1"/>
</dbReference>
<evidence type="ECO:0000313" key="11">
    <source>
        <dbReference type="EMBL" id="KPJ54401.1"/>
    </source>
</evidence>
<evidence type="ECO:0000256" key="8">
    <source>
        <dbReference type="ARBA" id="ARBA00035241"/>
    </source>
</evidence>
<evidence type="ECO:0000256" key="7">
    <source>
        <dbReference type="ARBA" id="ARBA00023274"/>
    </source>
</evidence>
<dbReference type="InterPro" id="IPR023673">
    <property type="entry name" value="Ribosomal_uL1_CS"/>
</dbReference>
<name>A0A0S7WW77_UNCT6</name>
<dbReference type="FunFam" id="3.40.50.790:FF:000001">
    <property type="entry name" value="50S ribosomal protein L1"/>
    <property type="match status" value="1"/>
</dbReference>
<keyword evidence="4 9" id="KW-0810">Translation regulation</keyword>
<dbReference type="GO" id="GO:0000049">
    <property type="term" value="F:tRNA binding"/>
    <property type="evidence" value="ECO:0007669"/>
    <property type="project" value="UniProtKB-KW"/>
</dbReference>
<dbReference type="InterPro" id="IPR028364">
    <property type="entry name" value="Ribosomal_uL1/biogenesis"/>
</dbReference>
<dbReference type="STRING" id="1703770.AMJ39_00520"/>
<evidence type="ECO:0000313" key="12">
    <source>
        <dbReference type="Proteomes" id="UP000052008"/>
    </source>
</evidence>
<dbReference type="InterPro" id="IPR016095">
    <property type="entry name" value="Ribosomal_uL1_3-a/b-sand"/>
</dbReference>
<comment type="subunit">
    <text evidence="9">Part of the 50S ribosomal subunit.</text>
</comment>
<protein>
    <recommendedName>
        <fullName evidence="8 9">Large ribosomal subunit protein uL1</fullName>
    </recommendedName>
</protein>
<keyword evidence="7 9" id="KW-0687">Ribonucleoprotein</keyword>
<evidence type="ECO:0000256" key="6">
    <source>
        <dbReference type="ARBA" id="ARBA00022980"/>
    </source>
</evidence>
<dbReference type="GO" id="GO:0006417">
    <property type="term" value="P:regulation of translation"/>
    <property type="evidence" value="ECO:0007669"/>
    <property type="project" value="UniProtKB-KW"/>
</dbReference>
<dbReference type="HAMAP" id="MF_01318_B">
    <property type="entry name" value="Ribosomal_uL1_B"/>
    <property type="match status" value="1"/>
</dbReference>
<accession>A0A0S7WW77</accession>
<reference evidence="11 12" key="1">
    <citation type="journal article" date="2015" name="Microbiome">
        <title>Genomic resolution of linkages in carbon, nitrogen, and sulfur cycling among widespread estuary sediment bacteria.</title>
        <authorList>
            <person name="Baker B.J."/>
            <person name="Lazar C.S."/>
            <person name="Teske A.P."/>
            <person name="Dick G.J."/>
        </authorList>
    </citation>
    <scope>NUCLEOTIDE SEQUENCE [LARGE SCALE GENOMIC DNA]</scope>
    <source>
        <strain evidence="11">DG_24</strain>
    </source>
</reference>
<dbReference type="Gene3D" id="3.30.190.20">
    <property type="match status" value="1"/>
</dbReference>
<dbReference type="Gene3D" id="3.40.50.790">
    <property type="match status" value="1"/>
</dbReference>
<keyword evidence="2 9" id="KW-0678">Repressor</keyword>
<comment type="caution">
    <text evidence="11">The sequence shown here is derived from an EMBL/GenBank/DDBJ whole genome shotgun (WGS) entry which is preliminary data.</text>
</comment>
<gene>
    <name evidence="9" type="primary">rplA</name>
    <name evidence="11" type="ORF">AMJ39_00520</name>
</gene>
<dbReference type="GO" id="GO:0019843">
    <property type="term" value="F:rRNA binding"/>
    <property type="evidence" value="ECO:0007669"/>
    <property type="project" value="UniProtKB-UniRule"/>
</dbReference>
<organism evidence="11 12">
    <name type="scientific">candidate division TA06 bacterium DG_24</name>
    <dbReference type="NCBI Taxonomy" id="1703770"/>
    <lineage>
        <taxon>Bacteria</taxon>
        <taxon>Bacteria division TA06</taxon>
    </lineage>
</organism>
<dbReference type="PROSITE" id="PS01199">
    <property type="entry name" value="RIBOSOMAL_L1"/>
    <property type="match status" value="1"/>
</dbReference>
<dbReference type="InterPro" id="IPR005878">
    <property type="entry name" value="Ribosom_uL1_bac-type"/>
</dbReference>
<dbReference type="AlphaFoldDB" id="A0A0S7WW77"/>
<evidence type="ECO:0000256" key="5">
    <source>
        <dbReference type="ARBA" id="ARBA00022884"/>
    </source>
</evidence>
<dbReference type="Pfam" id="PF00687">
    <property type="entry name" value="Ribosomal_L1"/>
    <property type="match status" value="1"/>
</dbReference>
<dbReference type="PANTHER" id="PTHR36427">
    <property type="entry name" value="54S RIBOSOMAL PROTEIN L1, MITOCHONDRIAL"/>
    <property type="match status" value="1"/>
</dbReference>